<reference evidence="1" key="1">
    <citation type="submission" date="2015-06" db="EMBL/GenBank/DDBJ databases">
        <authorList>
            <person name="Nguyen H."/>
        </authorList>
    </citation>
    <scope>NUCLEOTIDE SEQUENCE</scope>
    <source>
        <strain evidence="1">DAOM 180753</strain>
    </source>
</reference>
<keyword evidence="2" id="KW-1185">Reference proteome</keyword>
<protein>
    <submittedName>
        <fullName evidence="1">Uncharacterized protein</fullName>
    </submittedName>
</protein>
<dbReference type="AlphaFoldDB" id="A0AAI9XB44"/>
<comment type="caution">
    <text evidence="1">The sequence shown here is derived from an EMBL/GenBank/DDBJ whole genome shotgun (WGS) entry which is preliminary data.</text>
</comment>
<evidence type="ECO:0000313" key="2">
    <source>
        <dbReference type="Proteomes" id="UP001227192"/>
    </source>
</evidence>
<dbReference type="EMBL" id="LACB01000053">
    <property type="protein sequence ID" value="KAJ9490590.1"/>
    <property type="molecule type" value="Genomic_DNA"/>
</dbReference>
<accession>A0AAI9XB44</accession>
<gene>
    <name evidence="1" type="ORF">VN97_g2663</name>
</gene>
<name>A0AAI9XB44_PENTH</name>
<dbReference type="Proteomes" id="UP001227192">
    <property type="component" value="Unassembled WGS sequence"/>
</dbReference>
<sequence>MIWRWQKKLAENSIAVPTGCWAFGTANRGTAHHHLPGVGGLGTITGRKYGRIQRRTRLGRRKNIVAKYYPIKARNLYQMAVWPSGLRRLTRNQFRSRAHVRIMQPSLYSFFPLFFPPIFC</sequence>
<organism evidence="1 2">
    <name type="scientific">Penicillium thymicola</name>
    <dbReference type="NCBI Taxonomy" id="293382"/>
    <lineage>
        <taxon>Eukaryota</taxon>
        <taxon>Fungi</taxon>
        <taxon>Dikarya</taxon>
        <taxon>Ascomycota</taxon>
        <taxon>Pezizomycotina</taxon>
        <taxon>Eurotiomycetes</taxon>
        <taxon>Eurotiomycetidae</taxon>
        <taxon>Eurotiales</taxon>
        <taxon>Aspergillaceae</taxon>
        <taxon>Penicillium</taxon>
    </lineage>
</organism>
<proteinExistence type="predicted"/>
<evidence type="ECO:0000313" key="1">
    <source>
        <dbReference type="EMBL" id="KAJ9490590.1"/>
    </source>
</evidence>
<reference evidence="1" key="2">
    <citation type="journal article" date="2016" name="Fungal Biol.">
        <title>Ochratoxin A production by Penicillium thymicola.</title>
        <authorList>
            <person name="Nguyen H.D.T."/>
            <person name="McMullin D.R."/>
            <person name="Ponomareva E."/>
            <person name="Riley R."/>
            <person name="Pomraning K.R."/>
            <person name="Baker S.E."/>
            <person name="Seifert K.A."/>
        </authorList>
    </citation>
    <scope>NUCLEOTIDE SEQUENCE</scope>
    <source>
        <strain evidence="1">DAOM 180753</strain>
    </source>
</reference>